<dbReference type="RefSeq" id="XP_035324580.1">
    <property type="nucleotide sequence ID" value="XM_035463156.1"/>
</dbReference>
<comment type="caution">
    <text evidence="4">The sequence shown here is derived from an EMBL/GenBank/DDBJ whole genome shotgun (WGS) entry which is preliminary data.</text>
</comment>
<evidence type="ECO:0000259" key="2">
    <source>
        <dbReference type="Pfam" id="PF25540"/>
    </source>
</evidence>
<keyword evidence="5" id="KW-1185">Reference proteome</keyword>
<dbReference type="AlphaFoldDB" id="A0A9P5D386"/>
<dbReference type="Proteomes" id="UP000749293">
    <property type="component" value="Unassembled WGS sequence"/>
</dbReference>
<dbReference type="Pfam" id="PF25543">
    <property type="entry name" value="zf-CCCH_tandem"/>
    <property type="match status" value="1"/>
</dbReference>
<evidence type="ECO:0000256" key="1">
    <source>
        <dbReference type="SAM" id="MobiDB-lite"/>
    </source>
</evidence>
<dbReference type="InterPro" id="IPR057654">
    <property type="entry name" value="Znf-CCCH_tandem"/>
</dbReference>
<evidence type="ECO:0000313" key="5">
    <source>
        <dbReference type="Proteomes" id="UP000749293"/>
    </source>
</evidence>
<feature type="domain" description="Tandem CCCH zinc finger" evidence="3">
    <location>
        <begin position="326"/>
        <end position="370"/>
    </location>
</feature>
<gene>
    <name evidence="4" type="ORF">GMORB2_1174</name>
</gene>
<dbReference type="Pfam" id="PF25540">
    <property type="entry name" value="DUF7923"/>
    <property type="match status" value="1"/>
</dbReference>
<name>A0A9P5D386_9HYPO</name>
<evidence type="ECO:0000313" key="4">
    <source>
        <dbReference type="EMBL" id="KAF4125928.1"/>
    </source>
</evidence>
<sequence length="371" mass="41788">MSRSTTMRDMAPPSTELKGLQNQCERWSSQGDELIKFNDELVKQGVDGGMRASWHLKCAMEENITQLLPEPVAPNLRFHARVYANISGLAETYVKLGILSNAKAFSDFVRGFNMGHNMCDYIDAGNGKECADEKVKANFEFNMTDIHCRGVVFGGTADNGYARMLGPYVQDENNSRRIILVEGPGVASEIANVMHRFQTVLLDNIFRDRKLSSPASSRPDTPPNLRVHVQDGEKGYATMAAKATKSPPDTDVTQVGGENGFWIHKPKWDHLGRRQDQQLPQHLLPEMRKIRDKKYCNSYHLLGNCPYPFCFHKHGARLTKSSAQCLAAISRRNACPQGAYCKDLDCIQGHRCPFERCENGLQCKFPKEMHY</sequence>
<feature type="domain" description="DUF7923" evidence="2">
    <location>
        <begin position="31"/>
        <end position="206"/>
    </location>
</feature>
<dbReference type="EMBL" id="JAANYQ010000002">
    <property type="protein sequence ID" value="KAF4125928.1"/>
    <property type="molecule type" value="Genomic_DNA"/>
</dbReference>
<organism evidence="4 5">
    <name type="scientific">Geosmithia morbida</name>
    <dbReference type="NCBI Taxonomy" id="1094350"/>
    <lineage>
        <taxon>Eukaryota</taxon>
        <taxon>Fungi</taxon>
        <taxon>Dikarya</taxon>
        <taxon>Ascomycota</taxon>
        <taxon>Pezizomycotina</taxon>
        <taxon>Sordariomycetes</taxon>
        <taxon>Hypocreomycetidae</taxon>
        <taxon>Hypocreales</taxon>
        <taxon>Bionectriaceae</taxon>
        <taxon>Geosmithia</taxon>
    </lineage>
</organism>
<dbReference type="PANTHER" id="PTHR37543:SF1">
    <property type="entry name" value="CCCH ZINC FINGER DNA BINDING PROTEIN (AFU_ORTHOLOGUE AFUA_5G12760)"/>
    <property type="match status" value="1"/>
</dbReference>
<evidence type="ECO:0000259" key="3">
    <source>
        <dbReference type="Pfam" id="PF25543"/>
    </source>
</evidence>
<dbReference type="OrthoDB" id="2270193at2759"/>
<dbReference type="PANTHER" id="PTHR37543">
    <property type="entry name" value="CCCH ZINC FINGER DNA BINDING PROTEIN (AFU_ORTHOLOGUE AFUA_5G12760)"/>
    <property type="match status" value="1"/>
</dbReference>
<dbReference type="GeneID" id="55967404"/>
<feature type="region of interest" description="Disordered" evidence="1">
    <location>
        <begin position="1"/>
        <end position="22"/>
    </location>
</feature>
<dbReference type="InterPro" id="IPR057683">
    <property type="entry name" value="DUF7923"/>
</dbReference>
<reference evidence="4" key="1">
    <citation type="submission" date="2020-03" db="EMBL/GenBank/DDBJ databases">
        <title>Site-based positive gene gene selection in Geosmithia morbida across the United States reveals a broad range of putative effectors and factors for local host and environmental adapation.</title>
        <authorList>
            <person name="Onufrak A."/>
            <person name="Murdoch R.W."/>
            <person name="Gazis R."/>
            <person name="Huff M."/>
            <person name="Staton M."/>
            <person name="Klingeman W."/>
            <person name="Hadziabdic D."/>
        </authorList>
    </citation>
    <scope>NUCLEOTIDE SEQUENCE</scope>
    <source>
        <strain evidence="4">1262</strain>
    </source>
</reference>
<proteinExistence type="predicted"/>
<accession>A0A9P5D386</accession>
<protein>
    <submittedName>
        <fullName evidence="4">CCCH zinc finger DNA binding protein</fullName>
    </submittedName>
</protein>